<name>A0A838XNR0_9HYPH</name>
<reference evidence="2 3" key="2">
    <citation type="submission" date="2020-08" db="EMBL/GenBank/DDBJ databases">
        <title>Stappia taiwanensis sp. nov., isolated from a coastal thermal spring.</title>
        <authorList>
            <person name="Kampfer P."/>
        </authorList>
    </citation>
    <scope>NUCLEOTIDE SEQUENCE [LARGE SCALE GENOMIC DNA]</scope>
    <source>
        <strain evidence="2 3">DSM 23284</strain>
    </source>
</reference>
<dbReference type="RefSeq" id="WP_181758864.1">
    <property type="nucleotide sequence ID" value="NZ_BMCR01000002.1"/>
</dbReference>
<organism evidence="2 3">
    <name type="scientific">Stappia taiwanensis</name>
    <dbReference type="NCBI Taxonomy" id="992267"/>
    <lineage>
        <taxon>Bacteria</taxon>
        <taxon>Pseudomonadati</taxon>
        <taxon>Pseudomonadota</taxon>
        <taxon>Alphaproteobacteria</taxon>
        <taxon>Hyphomicrobiales</taxon>
        <taxon>Stappiaceae</taxon>
        <taxon>Stappia</taxon>
    </lineage>
</organism>
<proteinExistence type="predicted"/>
<dbReference type="Proteomes" id="UP000559404">
    <property type="component" value="Unassembled WGS sequence"/>
</dbReference>
<dbReference type="Pfam" id="PF08904">
    <property type="entry name" value="EipB_like"/>
    <property type="match status" value="1"/>
</dbReference>
<evidence type="ECO:0000256" key="1">
    <source>
        <dbReference type="SAM" id="SignalP"/>
    </source>
</evidence>
<comment type="caution">
    <text evidence="2">The sequence shown here is derived from an EMBL/GenBank/DDBJ whole genome shotgun (WGS) entry which is preliminary data.</text>
</comment>
<evidence type="ECO:0000313" key="3">
    <source>
        <dbReference type="Proteomes" id="UP000559404"/>
    </source>
</evidence>
<dbReference type="InterPro" id="IPR015000">
    <property type="entry name" value="EipB-like"/>
</dbReference>
<gene>
    <name evidence="2" type="ORF">H1W37_03380</name>
</gene>
<feature type="signal peptide" evidence="1">
    <location>
        <begin position="1"/>
        <end position="29"/>
    </location>
</feature>
<reference evidence="2 3" key="1">
    <citation type="submission" date="2020-07" db="EMBL/GenBank/DDBJ databases">
        <authorList>
            <person name="Li M."/>
        </authorList>
    </citation>
    <scope>NUCLEOTIDE SEQUENCE [LARGE SCALE GENOMIC DNA]</scope>
    <source>
        <strain evidence="2 3">DSM 23284</strain>
    </source>
</reference>
<dbReference type="AlphaFoldDB" id="A0A838XNR0"/>
<accession>A0A838XNR0</accession>
<protein>
    <submittedName>
        <fullName evidence="2">Cell envelope integrity EipB family protein</fullName>
    </submittedName>
</protein>
<dbReference type="EMBL" id="JACEON010000002">
    <property type="protein sequence ID" value="MBA4610681.1"/>
    <property type="molecule type" value="Genomic_DNA"/>
</dbReference>
<sequence>MNRATGGALRRTGAAILSLCGVAALPLGASGGEAQALAGLQPHRAVYDVTLAETSSAAGVSGVRGRMVYELTGSACDGYSVSFRFVTQVADDNGQVRITDLQTSSFEEPAGKAYQFLSKTFINQKLSEETRGRARHEKAATEVELQKPAERKVNLPASVLFPTQHMNLLLESAAKGEVIFTADVFDGSESGDKLYGTSSVIGARREGAGAPERDNAEAVAKIGNVPHWPVTIAYFDDQANQTGERTPVYQLGFLLYENGISRRLLLDYGDLELRGNLVELTPFDPSACDR</sequence>
<keyword evidence="1" id="KW-0732">Signal</keyword>
<feature type="chain" id="PRO_5032867547" evidence="1">
    <location>
        <begin position="30"/>
        <end position="290"/>
    </location>
</feature>
<keyword evidence="3" id="KW-1185">Reference proteome</keyword>
<evidence type="ECO:0000313" key="2">
    <source>
        <dbReference type="EMBL" id="MBA4610681.1"/>
    </source>
</evidence>